<feature type="transmembrane region" description="Helical" evidence="1">
    <location>
        <begin position="12"/>
        <end position="35"/>
    </location>
</feature>
<dbReference type="Proteomes" id="UP000244223">
    <property type="component" value="Unassembled WGS sequence"/>
</dbReference>
<dbReference type="InterPro" id="IPR002123">
    <property type="entry name" value="Plipid/glycerol_acylTrfase"/>
</dbReference>
<evidence type="ECO:0000259" key="2">
    <source>
        <dbReference type="SMART" id="SM00563"/>
    </source>
</evidence>
<dbReference type="PANTHER" id="PTHR10983">
    <property type="entry name" value="1-ACYLGLYCEROL-3-PHOSPHATE ACYLTRANSFERASE-RELATED"/>
    <property type="match status" value="1"/>
</dbReference>
<dbReference type="GO" id="GO:0016746">
    <property type="term" value="F:acyltransferase activity"/>
    <property type="evidence" value="ECO:0007669"/>
    <property type="project" value="UniProtKB-KW"/>
</dbReference>
<feature type="domain" description="Phospholipid/glycerol acyltransferase" evidence="2">
    <location>
        <begin position="89"/>
        <end position="231"/>
    </location>
</feature>
<protein>
    <submittedName>
        <fullName evidence="3">1-acyl-sn-glycerol-3-phosphate acyltransferase</fullName>
    </submittedName>
</protein>
<dbReference type="Pfam" id="PF01553">
    <property type="entry name" value="Acyltransferase"/>
    <property type="match status" value="1"/>
</dbReference>
<dbReference type="NCBIfam" id="NF010621">
    <property type="entry name" value="PRK14014.1"/>
    <property type="match status" value="1"/>
</dbReference>
<keyword evidence="3" id="KW-0808">Transferase</keyword>
<keyword evidence="1" id="KW-1133">Transmembrane helix</keyword>
<proteinExistence type="predicted"/>
<evidence type="ECO:0000313" key="4">
    <source>
        <dbReference type="Proteomes" id="UP000244223"/>
    </source>
</evidence>
<name>A0A2T5IVT3_9GAMM</name>
<dbReference type="CDD" id="cd07990">
    <property type="entry name" value="LPLAT_LCLAT1-like"/>
    <property type="match status" value="1"/>
</dbReference>
<dbReference type="RefSeq" id="WP_107866603.1">
    <property type="nucleotide sequence ID" value="NZ_QAON01000015.1"/>
</dbReference>
<accession>A0A2T5IVT3</accession>
<keyword evidence="1" id="KW-0812">Transmembrane</keyword>
<sequence length="312" mass="35966">MLKKLPTLLKGSLNVGALAVNTIGLSTPLFSLAAAKLLPIQQLQKASTQGCIKIAETWIGINSYYLEKTQDTQYHITGELADINYDGWYMVIANHQSWADIFVLQKIFNRRAPMLKFFLKQELIYVPVIGLCWWALDFPFMKRYSKEFLAKHPELKGKDLETTRQACEKFKHTPVSIMNFLEGTRFTTAKHKQQQSPYKHLLKPKAAGIAYALNIMNERIDTLVDVTIDYPDGIPSFWDFMAGKTQNVNIHIQKRAIPSELQVGSYEEDAKFRTQFQQWINQIWQEKDDRLQAMQQQTQVMPENVIAFKQAS</sequence>
<reference evidence="3 4" key="1">
    <citation type="submission" date="2018-04" db="EMBL/GenBank/DDBJ databases">
        <title>Genomic Encyclopedia of Archaeal and Bacterial Type Strains, Phase II (KMG-II): from individual species to whole genera.</title>
        <authorList>
            <person name="Goeker M."/>
        </authorList>
    </citation>
    <scope>NUCLEOTIDE SEQUENCE [LARGE SCALE GENOMIC DNA]</scope>
    <source>
        <strain evidence="3 4">DSM 5822</strain>
    </source>
</reference>
<keyword evidence="4" id="KW-1185">Reference proteome</keyword>
<dbReference type="OrthoDB" id="9803035at2"/>
<evidence type="ECO:0000256" key="1">
    <source>
        <dbReference type="SAM" id="Phobius"/>
    </source>
</evidence>
<dbReference type="SMART" id="SM00563">
    <property type="entry name" value="PlsC"/>
    <property type="match status" value="1"/>
</dbReference>
<keyword evidence="3" id="KW-0012">Acyltransferase</keyword>
<comment type="caution">
    <text evidence="3">The sequence shown here is derived from an EMBL/GenBank/DDBJ whole genome shotgun (WGS) entry which is preliminary data.</text>
</comment>
<dbReference type="PANTHER" id="PTHR10983:SF16">
    <property type="entry name" value="LYSOCARDIOLIPIN ACYLTRANSFERASE 1"/>
    <property type="match status" value="1"/>
</dbReference>
<gene>
    <name evidence="3" type="ORF">C8N29_11582</name>
</gene>
<dbReference type="AlphaFoldDB" id="A0A2T5IVT3"/>
<organism evidence="3 4">
    <name type="scientific">Agitococcus lubricus</name>
    <dbReference type="NCBI Taxonomy" id="1077255"/>
    <lineage>
        <taxon>Bacteria</taxon>
        <taxon>Pseudomonadati</taxon>
        <taxon>Pseudomonadota</taxon>
        <taxon>Gammaproteobacteria</taxon>
        <taxon>Moraxellales</taxon>
        <taxon>Moraxellaceae</taxon>
        <taxon>Agitococcus</taxon>
    </lineage>
</organism>
<dbReference type="SUPFAM" id="SSF69593">
    <property type="entry name" value="Glycerol-3-phosphate (1)-acyltransferase"/>
    <property type="match status" value="1"/>
</dbReference>
<keyword evidence="1" id="KW-0472">Membrane</keyword>
<dbReference type="EMBL" id="QAON01000015">
    <property type="protein sequence ID" value="PTQ87997.1"/>
    <property type="molecule type" value="Genomic_DNA"/>
</dbReference>
<evidence type="ECO:0000313" key="3">
    <source>
        <dbReference type="EMBL" id="PTQ87997.1"/>
    </source>
</evidence>